<evidence type="ECO:0000313" key="2">
    <source>
        <dbReference type="Proteomes" id="UP000006911"/>
    </source>
</evidence>
<keyword evidence="2" id="KW-1185">Reference proteome</keyword>
<dbReference type="KEGG" id="tml:GSTUM_00001577001"/>
<dbReference type="RefSeq" id="XP_002835727.1">
    <property type="nucleotide sequence ID" value="XM_002835681.1"/>
</dbReference>
<name>D5G5U1_TUBMM</name>
<dbReference type="HOGENOM" id="CLU_2689588_0_0_1"/>
<dbReference type="GeneID" id="9187562"/>
<dbReference type="EMBL" id="FN430002">
    <property type="protein sequence ID" value="CAZ79884.1"/>
    <property type="molecule type" value="Genomic_DNA"/>
</dbReference>
<protein>
    <submittedName>
        <fullName evidence="1">(Perigord truffle) hypothetical protein</fullName>
    </submittedName>
</protein>
<organism evidence="1 2">
    <name type="scientific">Tuber melanosporum (strain Mel28)</name>
    <name type="common">Perigord black truffle</name>
    <dbReference type="NCBI Taxonomy" id="656061"/>
    <lineage>
        <taxon>Eukaryota</taxon>
        <taxon>Fungi</taxon>
        <taxon>Dikarya</taxon>
        <taxon>Ascomycota</taxon>
        <taxon>Pezizomycotina</taxon>
        <taxon>Pezizomycetes</taxon>
        <taxon>Pezizales</taxon>
        <taxon>Tuberaceae</taxon>
        <taxon>Tuber</taxon>
    </lineage>
</organism>
<dbReference type="AlphaFoldDB" id="D5G5U1"/>
<reference evidence="1 2" key="1">
    <citation type="journal article" date="2010" name="Nature">
        <title>Perigord black truffle genome uncovers evolutionary origins and mechanisms of symbiosis.</title>
        <authorList>
            <person name="Martin F."/>
            <person name="Kohler A."/>
            <person name="Murat C."/>
            <person name="Balestrini R."/>
            <person name="Coutinho P.M."/>
            <person name="Jaillon O."/>
            <person name="Montanini B."/>
            <person name="Morin E."/>
            <person name="Noel B."/>
            <person name="Percudani R."/>
            <person name="Porcel B."/>
            <person name="Rubini A."/>
            <person name="Amicucci A."/>
            <person name="Amselem J."/>
            <person name="Anthouard V."/>
            <person name="Arcioni S."/>
            <person name="Artiguenave F."/>
            <person name="Aury J.M."/>
            <person name="Ballario P."/>
            <person name="Bolchi A."/>
            <person name="Brenna A."/>
            <person name="Brun A."/>
            <person name="Buee M."/>
            <person name="Cantarel B."/>
            <person name="Chevalier G."/>
            <person name="Couloux A."/>
            <person name="Da Silva C."/>
            <person name="Denoeud F."/>
            <person name="Duplessis S."/>
            <person name="Ghignone S."/>
            <person name="Hilselberger B."/>
            <person name="Iotti M."/>
            <person name="Marcais B."/>
            <person name="Mello A."/>
            <person name="Miranda M."/>
            <person name="Pacioni G."/>
            <person name="Quesneville H."/>
            <person name="Riccioni C."/>
            <person name="Ruotolo R."/>
            <person name="Splivallo R."/>
            <person name="Stocchi V."/>
            <person name="Tisserant E."/>
            <person name="Viscomi A.R."/>
            <person name="Zambonelli A."/>
            <person name="Zampieri E."/>
            <person name="Henrissat B."/>
            <person name="Lebrun M.H."/>
            <person name="Paolocci F."/>
            <person name="Bonfante P."/>
            <person name="Ottonello S."/>
            <person name="Wincker P."/>
        </authorList>
    </citation>
    <scope>NUCLEOTIDE SEQUENCE [LARGE SCALE GENOMIC DNA]</scope>
    <source>
        <strain evidence="1 2">Mel28</strain>
    </source>
</reference>
<evidence type="ECO:0000313" key="1">
    <source>
        <dbReference type="EMBL" id="CAZ79884.1"/>
    </source>
</evidence>
<sequence>MGEERGLGREVRVFLYCKLGMEGGSGLAGLDACVCTLRDCVEEEGGCAAEVSIKFVGVSLPFRYGFWTPLSFRV</sequence>
<dbReference type="Proteomes" id="UP000006911">
    <property type="component" value="Unassembled WGS sequence"/>
</dbReference>
<proteinExistence type="predicted"/>
<accession>D5G5U1</accession>
<dbReference type="InParanoid" id="D5G5U1"/>
<gene>
    <name evidence="1" type="ORF">GSTUM_00001577001</name>
</gene>